<gene>
    <name evidence="3" type="ORF">SAMN05216266_11187</name>
</gene>
<feature type="region of interest" description="Disordered" evidence="1">
    <location>
        <begin position="1"/>
        <end position="26"/>
    </location>
</feature>
<organism evidence="3 4">
    <name type="scientific">Amycolatopsis marina</name>
    <dbReference type="NCBI Taxonomy" id="490629"/>
    <lineage>
        <taxon>Bacteria</taxon>
        <taxon>Bacillati</taxon>
        <taxon>Actinomycetota</taxon>
        <taxon>Actinomycetes</taxon>
        <taxon>Pseudonocardiales</taxon>
        <taxon>Pseudonocardiaceae</taxon>
        <taxon>Amycolatopsis</taxon>
    </lineage>
</organism>
<dbReference type="AlphaFoldDB" id="A0A1I1B3Q1"/>
<dbReference type="SUPFAM" id="SSF55166">
    <property type="entry name" value="Hedgehog/DD-peptidase"/>
    <property type="match status" value="1"/>
</dbReference>
<keyword evidence="4" id="KW-1185">Reference proteome</keyword>
<protein>
    <submittedName>
        <fullName evidence="3">D-alanyl-D-alanine carboxypeptidase</fullName>
    </submittedName>
</protein>
<proteinExistence type="predicted"/>
<accession>A0A1I1B3Q1</accession>
<dbReference type="PANTHER" id="PTHR34385:SF1">
    <property type="entry name" value="PEPTIDOGLYCAN L-ALANYL-D-GLUTAMATE ENDOPEPTIDASE CWLK"/>
    <property type="match status" value="1"/>
</dbReference>
<dbReference type="InterPro" id="IPR009045">
    <property type="entry name" value="Zn_M74/Hedgehog-like"/>
</dbReference>
<dbReference type="GO" id="GO:0004180">
    <property type="term" value="F:carboxypeptidase activity"/>
    <property type="evidence" value="ECO:0007669"/>
    <property type="project" value="UniProtKB-KW"/>
</dbReference>
<keyword evidence="3" id="KW-0378">Hydrolase</keyword>
<evidence type="ECO:0000256" key="1">
    <source>
        <dbReference type="SAM" id="MobiDB-lite"/>
    </source>
</evidence>
<dbReference type="PANTHER" id="PTHR34385">
    <property type="entry name" value="D-ALANYL-D-ALANINE CARBOXYPEPTIDASE"/>
    <property type="match status" value="1"/>
</dbReference>
<evidence type="ECO:0000313" key="3">
    <source>
        <dbReference type="EMBL" id="SFB43338.1"/>
    </source>
</evidence>
<dbReference type="GO" id="GO:0006508">
    <property type="term" value="P:proteolysis"/>
    <property type="evidence" value="ECO:0007669"/>
    <property type="project" value="InterPro"/>
</dbReference>
<evidence type="ECO:0000259" key="2">
    <source>
        <dbReference type="Pfam" id="PF02557"/>
    </source>
</evidence>
<dbReference type="CDD" id="cd14846">
    <property type="entry name" value="Peptidase_M15_like"/>
    <property type="match status" value="1"/>
</dbReference>
<sequence>MPNEDAEPTGAEPTGDGSIGHNQSLTPFDTDHIALGKLDPALLRAVQQAATDARADGIEFFVTSGWRSKEYQQRLLEEGIERYGSLEEARKFVNTPEKSTHVSGKAIDLGPTDADDWLIRHGSRYGLCQTYANEMWHFELMTTPGGECPAPLADATVAP</sequence>
<dbReference type="InterPro" id="IPR052179">
    <property type="entry name" value="DD-CPase-like"/>
</dbReference>
<evidence type="ECO:0000313" key="4">
    <source>
        <dbReference type="Proteomes" id="UP000243799"/>
    </source>
</evidence>
<reference evidence="4" key="1">
    <citation type="submission" date="2016-10" db="EMBL/GenBank/DDBJ databases">
        <authorList>
            <person name="Varghese N."/>
            <person name="Submissions S."/>
        </authorList>
    </citation>
    <scope>NUCLEOTIDE SEQUENCE [LARGE SCALE GENOMIC DNA]</scope>
    <source>
        <strain evidence="4">CGMCC 4.3568</strain>
    </source>
</reference>
<keyword evidence="3" id="KW-0121">Carboxypeptidase</keyword>
<feature type="domain" description="D-alanyl-D-alanine carboxypeptidase-like core" evidence="2">
    <location>
        <begin position="37"/>
        <end position="131"/>
    </location>
</feature>
<name>A0A1I1B3Q1_9PSEU</name>
<dbReference type="EMBL" id="FOKG01000011">
    <property type="protein sequence ID" value="SFB43338.1"/>
    <property type="molecule type" value="Genomic_DNA"/>
</dbReference>
<dbReference type="Proteomes" id="UP000243799">
    <property type="component" value="Unassembled WGS sequence"/>
</dbReference>
<dbReference type="STRING" id="490629.SAMN05216266_11187"/>
<dbReference type="InterPro" id="IPR003709">
    <property type="entry name" value="VanY-like_core_dom"/>
</dbReference>
<keyword evidence="3" id="KW-0645">Protease</keyword>
<dbReference type="Pfam" id="PF02557">
    <property type="entry name" value="VanY"/>
    <property type="match status" value="1"/>
</dbReference>
<dbReference type="Gene3D" id="3.30.1380.10">
    <property type="match status" value="1"/>
</dbReference>